<organism evidence="1 2">
    <name type="scientific">Parvularcula mediterranea</name>
    <dbReference type="NCBI Taxonomy" id="2732508"/>
    <lineage>
        <taxon>Bacteria</taxon>
        <taxon>Pseudomonadati</taxon>
        <taxon>Pseudomonadota</taxon>
        <taxon>Alphaproteobacteria</taxon>
        <taxon>Parvularculales</taxon>
        <taxon>Parvularculaceae</taxon>
        <taxon>Parvularcula</taxon>
    </lineage>
</organism>
<dbReference type="RefSeq" id="WP_173198062.1">
    <property type="nucleotide sequence ID" value="NZ_JABFCX010000002.1"/>
</dbReference>
<sequence>MTPMLFALAALTLTAQPMPTSDIELSFDGLSEDGQVDFEKAAMVWERCLVSEAPIRIRVSKIDRGPTGFAYQNVVRNKRYLPVKDAWYPTALASALRGKRVSDEDDINIFIKEEMGDETRHYSRNDPIPEDGVDMINVALHEIGHGLGLSSATFVPWEGEPLGAIGRPNGFVNYFNYSFTLHEQDGTPQLYDTFLKLADGRKITEDFGNPSLGLTFALANPTIHFDGPEAEKANNGFPVGVTPLNVSHIPAFPRAPTPVMLSNSGRGESIRNPDKIMLGMLRDLGWTITEACYDRGA</sequence>
<dbReference type="Gene3D" id="3.40.390.10">
    <property type="entry name" value="Collagenase (Catalytic Domain)"/>
    <property type="match status" value="1"/>
</dbReference>
<comment type="caution">
    <text evidence="1">The sequence shown here is derived from an EMBL/GenBank/DDBJ whole genome shotgun (WGS) entry which is preliminary data.</text>
</comment>
<keyword evidence="2" id="KW-1185">Reference proteome</keyword>
<evidence type="ECO:0000313" key="1">
    <source>
        <dbReference type="EMBL" id="NNU16105.1"/>
    </source>
</evidence>
<name>A0A7Y3RLA6_9PROT</name>
<evidence type="ECO:0000313" key="2">
    <source>
        <dbReference type="Proteomes" id="UP000536835"/>
    </source>
</evidence>
<reference evidence="1 2" key="1">
    <citation type="submission" date="2020-05" db="EMBL/GenBank/DDBJ databases">
        <title>Parvularcula mediterraneae sp. nov., isolated from polypropylene straw from shallow seawater of the seashore of Laganas in Zakynthos island, Greece.</title>
        <authorList>
            <person name="Szabo I."/>
            <person name="Al-Omari J."/>
            <person name="Rado J."/>
            <person name="Szerdahelyi G.S."/>
        </authorList>
    </citation>
    <scope>NUCLEOTIDE SEQUENCE [LARGE SCALE GENOMIC DNA]</scope>
    <source>
        <strain evidence="1 2">ZS-1/3</strain>
    </source>
</reference>
<dbReference type="EMBL" id="JABFCX010000002">
    <property type="protein sequence ID" value="NNU16105.1"/>
    <property type="molecule type" value="Genomic_DNA"/>
</dbReference>
<dbReference type="AlphaFoldDB" id="A0A7Y3RLA6"/>
<protein>
    <submittedName>
        <fullName evidence="1">Uncharacterized protein</fullName>
    </submittedName>
</protein>
<dbReference type="InterPro" id="IPR024079">
    <property type="entry name" value="MetalloPept_cat_dom_sf"/>
</dbReference>
<accession>A0A7Y3RLA6</accession>
<gene>
    <name evidence="1" type="ORF">HK107_07195</name>
</gene>
<dbReference type="SUPFAM" id="SSF55486">
    <property type="entry name" value="Metalloproteases ('zincins'), catalytic domain"/>
    <property type="match status" value="1"/>
</dbReference>
<dbReference type="GO" id="GO:0008237">
    <property type="term" value="F:metallopeptidase activity"/>
    <property type="evidence" value="ECO:0007669"/>
    <property type="project" value="InterPro"/>
</dbReference>
<dbReference type="Proteomes" id="UP000536835">
    <property type="component" value="Unassembled WGS sequence"/>
</dbReference>
<proteinExistence type="predicted"/>